<reference evidence="3" key="1">
    <citation type="submission" date="2016-11" db="EMBL/GenBank/DDBJ databases">
        <authorList>
            <person name="Varghese N."/>
            <person name="Submissions S."/>
        </authorList>
    </citation>
    <scope>NUCLEOTIDE SEQUENCE [LARGE SCALE GENOMIC DNA]</scope>
    <source>
        <strain evidence="3">DSM 16057</strain>
    </source>
</reference>
<feature type="domain" description="DnaJ homologue subfamily C member 28 conserved" evidence="1">
    <location>
        <begin position="9"/>
        <end position="75"/>
    </location>
</feature>
<dbReference type="EMBL" id="FQZM01000008">
    <property type="protein sequence ID" value="SHI64379.1"/>
    <property type="molecule type" value="Genomic_DNA"/>
</dbReference>
<accession>A0A1M6CTV3</accession>
<evidence type="ECO:0000313" key="2">
    <source>
        <dbReference type="EMBL" id="SHI64379.1"/>
    </source>
</evidence>
<proteinExistence type="predicted"/>
<dbReference type="InterPro" id="IPR018961">
    <property type="entry name" value="DnaJ_homolog_subfam-C_membr-28"/>
</dbReference>
<gene>
    <name evidence="2" type="ORF">SAMN02745219_00755</name>
</gene>
<evidence type="ECO:0000259" key="1">
    <source>
        <dbReference type="Pfam" id="PF09350"/>
    </source>
</evidence>
<keyword evidence="3" id="KW-1185">Reference proteome</keyword>
<dbReference type="PANTHER" id="PTHR39158">
    <property type="entry name" value="OS08G0560600 PROTEIN"/>
    <property type="match status" value="1"/>
</dbReference>
<dbReference type="AlphaFoldDB" id="A0A1M6CTV3"/>
<sequence length="125" mass="14587">MGIDILAVLAEEKIREAMRRGEFANLAGKGQPLQVDELSHVPEELRAGYIILKNAGVLPEEMQLKKEMVSLQRLIDCCYEEEQKTGLKKKLTEKMLRFNMLMEKRKMNNSAFQFYREKIYSRLGF</sequence>
<name>A0A1M6CTV3_9FIRM</name>
<dbReference type="InterPro" id="IPR052573">
    <property type="entry name" value="DnaJ_C_subfamily_28"/>
</dbReference>
<dbReference type="Pfam" id="PF09350">
    <property type="entry name" value="DJC28_CD"/>
    <property type="match status" value="1"/>
</dbReference>
<dbReference type="Proteomes" id="UP000184529">
    <property type="component" value="Unassembled WGS sequence"/>
</dbReference>
<dbReference type="STRING" id="1121432.SAMN02745219_00755"/>
<organism evidence="2 3">
    <name type="scientific">Desulfofundulus thermosubterraneus DSM 16057</name>
    <dbReference type="NCBI Taxonomy" id="1121432"/>
    <lineage>
        <taxon>Bacteria</taxon>
        <taxon>Bacillati</taxon>
        <taxon>Bacillota</taxon>
        <taxon>Clostridia</taxon>
        <taxon>Eubacteriales</taxon>
        <taxon>Peptococcaceae</taxon>
        <taxon>Desulfofundulus</taxon>
    </lineage>
</organism>
<dbReference type="PANTHER" id="PTHR39158:SF1">
    <property type="entry name" value="DNAJ HOMOLOG SUBFAMILY C MEMBER 28"/>
    <property type="match status" value="1"/>
</dbReference>
<evidence type="ECO:0000313" key="3">
    <source>
        <dbReference type="Proteomes" id="UP000184529"/>
    </source>
</evidence>
<protein>
    <recommendedName>
        <fullName evidence="1">DnaJ homologue subfamily C member 28 conserved domain-containing protein</fullName>
    </recommendedName>
</protein>